<dbReference type="PRINTS" id="PR00449">
    <property type="entry name" value="RASTRNSFRMNG"/>
</dbReference>
<dbReference type="InParanoid" id="A0A6L2Q4I0"/>
<proteinExistence type="predicted"/>
<dbReference type="InterPro" id="IPR027417">
    <property type="entry name" value="P-loop_NTPase"/>
</dbReference>
<dbReference type="SUPFAM" id="SSF52540">
    <property type="entry name" value="P-loop containing nucleoside triphosphate hydrolases"/>
    <property type="match status" value="1"/>
</dbReference>
<feature type="region of interest" description="Disordered" evidence="1">
    <location>
        <begin position="1"/>
        <end position="29"/>
    </location>
</feature>
<dbReference type="PANTHER" id="PTHR14932:SF1">
    <property type="entry name" value="RAB-LIKE PROTEIN 6"/>
    <property type="match status" value="1"/>
</dbReference>
<feature type="region of interest" description="Disordered" evidence="1">
    <location>
        <begin position="302"/>
        <end position="352"/>
    </location>
</feature>
<dbReference type="PROSITE" id="PS51419">
    <property type="entry name" value="RAB"/>
    <property type="match status" value="1"/>
</dbReference>
<feature type="region of interest" description="Disordered" evidence="1">
    <location>
        <begin position="581"/>
        <end position="698"/>
    </location>
</feature>
<dbReference type="Proteomes" id="UP000502823">
    <property type="component" value="Unassembled WGS sequence"/>
</dbReference>
<dbReference type="Pfam" id="PF08477">
    <property type="entry name" value="Roc"/>
    <property type="match status" value="1"/>
</dbReference>
<reference evidence="3" key="1">
    <citation type="submission" date="2020-01" db="EMBL/GenBank/DDBJ databases">
        <title>Draft genome sequence of the Termite Coptotermes fromosanus.</title>
        <authorList>
            <person name="Itakura S."/>
            <person name="Yosikawa Y."/>
            <person name="Umezawa K."/>
        </authorList>
    </citation>
    <scope>NUCLEOTIDE SEQUENCE [LARGE SCALE GENOMIC DNA]</scope>
</reference>
<name>A0A6L2Q4I0_COPFO</name>
<dbReference type="PANTHER" id="PTHR14932">
    <property type="entry name" value="RAS GTPASE-RELATED"/>
    <property type="match status" value="1"/>
</dbReference>
<feature type="compositionally biased region" description="Polar residues" evidence="1">
    <location>
        <begin position="628"/>
        <end position="638"/>
    </location>
</feature>
<dbReference type="GO" id="GO:0005634">
    <property type="term" value="C:nucleus"/>
    <property type="evidence" value="ECO:0007669"/>
    <property type="project" value="TreeGrafter"/>
</dbReference>
<evidence type="ECO:0000313" key="3">
    <source>
        <dbReference type="Proteomes" id="UP000502823"/>
    </source>
</evidence>
<feature type="compositionally biased region" description="Polar residues" evidence="1">
    <location>
        <begin position="320"/>
        <end position="332"/>
    </location>
</feature>
<feature type="region of interest" description="Disordered" evidence="1">
    <location>
        <begin position="400"/>
        <end position="422"/>
    </location>
</feature>
<keyword evidence="3" id="KW-1185">Reference proteome</keyword>
<organism evidence="2 3">
    <name type="scientific">Coptotermes formosanus</name>
    <name type="common">Formosan subterranean termite</name>
    <dbReference type="NCBI Taxonomy" id="36987"/>
    <lineage>
        <taxon>Eukaryota</taxon>
        <taxon>Metazoa</taxon>
        <taxon>Ecdysozoa</taxon>
        <taxon>Arthropoda</taxon>
        <taxon>Hexapoda</taxon>
        <taxon>Insecta</taxon>
        <taxon>Pterygota</taxon>
        <taxon>Neoptera</taxon>
        <taxon>Polyneoptera</taxon>
        <taxon>Dictyoptera</taxon>
        <taxon>Blattodea</taxon>
        <taxon>Blattoidea</taxon>
        <taxon>Termitoidae</taxon>
        <taxon>Rhinotermitidae</taxon>
        <taxon>Coptotermes</taxon>
    </lineage>
</organism>
<dbReference type="OrthoDB" id="207081at2759"/>
<dbReference type="GO" id="GO:0005829">
    <property type="term" value="C:cytosol"/>
    <property type="evidence" value="ECO:0007669"/>
    <property type="project" value="TreeGrafter"/>
</dbReference>
<comment type="caution">
    <text evidence="2">The sequence shown here is derived from an EMBL/GenBank/DDBJ whole genome shotgun (WGS) entry which is preliminary data.</text>
</comment>
<dbReference type="GO" id="GO:0005525">
    <property type="term" value="F:GTP binding"/>
    <property type="evidence" value="ECO:0007669"/>
    <property type="project" value="InterPro"/>
</dbReference>
<feature type="compositionally biased region" description="Basic and acidic residues" evidence="1">
    <location>
        <begin position="666"/>
        <end position="678"/>
    </location>
</feature>
<sequence length="717" mass="79482">MFSALKRLTGKAEGGSNAPRPSHQSMSHSLQKKFARGVQYNMKIIVKGDRNVGKTCLFRRLQGQKFVEEYIPTEEIQVASIQWSYKATDDIVKVEVWDVVDRGKKKKRFDGLKLENSQLEVGEEPALDAEFLDVYKGTNGVIILLDMTKSWTFDYVQRELPKIPPHIPVLVLANHCDMAHHRTVTADHVTYFVESCERPPGSAQVRYAESSMRNGFGLKLLHKFFNLPFLQLQRETLLGQLETNEHEIQLTTQELDLYQESDDADYNKFLDNLMNKRRQAADNTSSATLSVLPANIGTSAQAFGPASQSSHQLPPQSSQAGNINDFSSNVRRSFSMPGPVGAGNPIPGSQPTLITKVVNIPVTSEQNKHPQSSANAGSTAGSSLQCQNFVVQQQVVASPLVESPSSGGRPDGSAVTGSKSSGFISKIFGKPKDSQEGLQPTHMAQGVASIPTPEPITSVEEFVPDGGVLDRSFLEDTNIHERGTPQQLEAESDSDTEVSNPLVAGFQDDLDPEDALPNIITGTANGEHALDMLQKRKSFSNLESENIIENTKTVESDELRLNGEIAEITADALDTWLRTDSKWRQSPEGGEDSNHSTSLVREDEEEEEDNNKSLASSSVHLELLEPKQAQQRSGSSSPVVHREKKNRHKEKNEDKSTRKYKKKNSKEKDSNKSKNDEKKKKKKSSRKICENEQEHDELEEFLNGPGMASVDRAYETI</sequence>
<accession>A0A6L2Q4I0</accession>
<protein>
    <recommendedName>
        <fullName evidence="4">Rab-like protein 6</fullName>
    </recommendedName>
</protein>
<evidence type="ECO:0008006" key="4">
    <source>
        <dbReference type="Google" id="ProtNLM"/>
    </source>
</evidence>
<evidence type="ECO:0000313" key="2">
    <source>
        <dbReference type="EMBL" id="GFG38860.1"/>
    </source>
</evidence>
<dbReference type="SMART" id="SM00175">
    <property type="entry name" value="RAB"/>
    <property type="match status" value="1"/>
</dbReference>
<evidence type="ECO:0000256" key="1">
    <source>
        <dbReference type="SAM" id="MobiDB-lite"/>
    </source>
</evidence>
<gene>
    <name evidence="2" type="ORF">Cfor_02167</name>
</gene>
<dbReference type="InterPro" id="IPR040385">
    <property type="entry name" value="RABL6"/>
</dbReference>
<dbReference type="EMBL" id="BLKM01000832">
    <property type="protein sequence ID" value="GFG38860.1"/>
    <property type="molecule type" value="Genomic_DNA"/>
</dbReference>
<feature type="compositionally biased region" description="Low complexity" evidence="1">
    <location>
        <begin position="305"/>
        <end position="319"/>
    </location>
</feature>
<dbReference type="Gene3D" id="3.40.50.300">
    <property type="entry name" value="P-loop containing nucleotide triphosphate hydrolases"/>
    <property type="match status" value="1"/>
</dbReference>
<dbReference type="AlphaFoldDB" id="A0A6L2Q4I0"/>